<feature type="chain" id="PRO_5042131766" evidence="1">
    <location>
        <begin position="22"/>
        <end position="151"/>
    </location>
</feature>
<dbReference type="Proteomes" id="UP001201812">
    <property type="component" value="Unassembled WGS sequence"/>
</dbReference>
<name>A0AAD4MMK7_9BILA</name>
<evidence type="ECO:0000313" key="3">
    <source>
        <dbReference type="Proteomes" id="UP001201812"/>
    </source>
</evidence>
<evidence type="ECO:0000256" key="1">
    <source>
        <dbReference type="SAM" id="SignalP"/>
    </source>
</evidence>
<proteinExistence type="predicted"/>
<protein>
    <submittedName>
        <fullName evidence="2">Uncharacterized protein</fullName>
    </submittedName>
</protein>
<dbReference type="AlphaFoldDB" id="A0AAD4MMK7"/>
<dbReference type="EMBL" id="JAKKPZ010000146">
    <property type="protein sequence ID" value="KAI1700395.1"/>
    <property type="molecule type" value="Genomic_DNA"/>
</dbReference>
<keyword evidence="3" id="KW-1185">Reference proteome</keyword>
<gene>
    <name evidence="2" type="ORF">DdX_16730</name>
</gene>
<evidence type="ECO:0000313" key="2">
    <source>
        <dbReference type="EMBL" id="KAI1700395.1"/>
    </source>
</evidence>
<keyword evidence="1" id="KW-0732">Signal</keyword>
<organism evidence="2 3">
    <name type="scientific">Ditylenchus destructor</name>
    <dbReference type="NCBI Taxonomy" id="166010"/>
    <lineage>
        <taxon>Eukaryota</taxon>
        <taxon>Metazoa</taxon>
        <taxon>Ecdysozoa</taxon>
        <taxon>Nematoda</taxon>
        <taxon>Chromadorea</taxon>
        <taxon>Rhabditida</taxon>
        <taxon>Tylenchina</taxon>
        <taxon>Tylenchomorpha</taxon>
        <taxon>Sphaerularioidea</taxon>
        <taxon>Anguinidae</taxon>
        <taxon>Anguininae</taxon>
        <taxon>Ditylenchus</taxon>
    </lineage>
</organism>
<comment type="caution">
    <text evidence="2">The sequence shown here is derived from an EMBL/GenBank/DDBJ whole genome shotgun (WGS) entry which is preliminary data.</text>
</comment>
<sequence>MGPKMFLFMASLALSAHVISAQAQCRKYQCGGCEVPYPCTNYAGYEYYDSLTATSCWEGCMGTAEWRTKNNETCTTRANNCCRGPEKFKCGGCVTPYPCDPMNVSTNAKTCWEGCLGTPEWRQANNETCLSRMNKGRCCNGPNPGSAIYSK</sequence>
<reference evidence="2" key="1">
    <citation type="submission" date="2022-01" db="EMBL/GenBank/DDBJ databases">
        <title>Genome Sequence Resource for Two Populations of Ditylenchus destructor, the Migratory Endoparasitic Phytonematode.</title>
        <authorList>
            <person name="Zhang H."/>
            <person name="Lin R."/>
            <person name="Xie B."/>
        </authorList>
    </citation>
    <scope>NUCLEOTIDE SEQUENCE</scope>
    <source>
        <strain evidence="2">BazhouSP</strain>
    </source>
</reference>
<accession>A0AAD4MMK7</accession>
<feature type="signal peptide" evidence="1">
    <location>
        <begin position="1"/>
        <end position="21"/>
    </location>
</feature>